<reference evidence="1 2" key="1">
    <citation type="submission" date="2015-06" db="EMBL/GenBank/DDBJ databases">
        <title>Draft genome of the moderately acidophilic sulfate reducer Candidatus Desulfosporosinus acididurans strain M1.</title>
        <authorList>
            <person name="Poehlein A."/>
            <person name="Petzsch P."/>
            <person name="Johnson B.D."/>
            <person name="Schloemann M."/>
            <person name="Daniel R."/>
            <person name="Muehling M."/>
        </authorList>
    </citation>
    <scope>NUCLEOTIDE SEQUENCE [LARGE SCALE GENOMIC DNA]</scope>
    <source>
        <strain evidence="1 2">M1</strain>
    </source>
</reference>
<dbReference type="PATRIC" id="fig|476652.3.peg.1793"/>
<dbReference type="SFLD" id="SFLDS00029">
    <property type="entry name" value="Radical_SAM"/>
    <property type="match status" value="1"/>
</dbReference>
<proteinExistence type="predicted"/>
<dbReference type="SUPFAM" id="SSF102114">
    <property type="entry name" value="Radical SAM enzymes"/>
    <property type="match status" value="1"/>
</dbReference>
<keyword evidence="2" id="KW-1185">Reference proteome</keyword>
<sequence length="282" mass="32320">MREIKIARVFPRITKATPTDELVFYGCPPMFMPDIDEVHISVSFTYDMKQAEWLAKQWEMTGLPVKIGGPAFDAPGGDFIPGMYIKQGYVITSRGCPNNCWFCRVPVREGGQMRELEIHEGNNVLDDNLLACSDNHIKAVFEMLKHQKLGRPMFTGGLEAKRLKDWHVKLLRDLKPKEIFFAYDTPDDYEPLLEAGKKLLAAGFTTTSQTLRPYVLIGYPADTFNKAEARLLETIRAGFVPMAMLYRDKEGKVSKEWEKFQRFWARPATVNLKIKEIQNCMV</sequence>
<organism evidence="1 2">
    <name type="scientific">Desulfosporosinus acididurans</name>
    <dbReference type="NCBI Taxonomy" id="476652"/>
    <lineage>
        <taxon>Bacteria</taxon>
        <taxon>Bacillati</taxon>
        <taxon>Bacillota</taxon>
        <taxon>Clostridia</taxon>
        <taxon>Eubacteriales</taxon>
        <taxon>Desulfitobacteriaceae</taxon>
        <taxon>Desulfosporosinus</taxon>
    </lineage>
</organism>
<dbReference type="InterPro" id="IPR007197">
    <property type="entry name" value="rSAM"/>
</dbReference>
<dbReference type="RefSeq" id="WP_083995989.1">
    <property type="nucleotide sequence ID" value="NZ_LDZY01000005.1"/>
</dbReference>
<protein>
    <recommendedName>
        <fullName evidence="3">Radical SAM superfamily protein</fullName>
    </recommendedName>
</protein>
<dbReference type="GO" id="GO:0051536">
    <property type="term" value="F:iron-sulfur cluster binding"/>
    <property type="evidence" value="ECO:0007669"/>
    <property type="project" value="InterPro"/>
</dbReference>
<dbReference type="EMBL" id="LDZY01000005">
    <property type="protein sequence ID" value="KLU66336.1"/>
    <property type="molecule type" value="Genomic_DNA"/>
</dbReference>
<dbReference type="InterPro" id="IPR058240">
    <property type="entry name" value="rSAM_sf"/>
</dbReference>
<gene>
    <name evidence="1" type="ORF">DEAC_c17350</name>
</gene>
<evidence type="ECO:0008006" key="3">
    <source>
        <dbReference type="Google" id="ProtNLM"/>
    </source>
</evidence>
<dbReference type="Proteomes" id="UP000036356">
    <property type="component" value="Unassembled WGS sequence"/>
</dbReference>
<name>A0A0J1INT7_9FIRM</name>
<evidence type="ECO:0000313" key="2">
    <source>
        <dbReference type="Proteomes" id="UP000036356"/>
    </source>
</evidence>
<dbReference type="AlphaFoldDB" id="A0A0J1INT7"/>
<accession>A0A0J1INT7</accession>
<dbReference type="GO" id="GO:0003824">
    <property type="term" value="F:catalytic activity"/>
    <property type="evidence" value="ECO:0007669"/>
    <property type="project" value="InterPro"/>
</dbReference>
<evidence type="ECO:0000313" key="1">
    <source>
        <dbReference type="EMBL" id="KLU66336.1"/>
    </source>
</evidence>
<dbReference type="STRING" id="476652.DEAC_c17350"/>
<comment type="caution">
    <text evidence="1">The sequence shown here is derived from an EMBL/GenBank/DDBJ whole genome shotgun (WGS) entry which is preliminary data.</text>
</comment>